<protein>
    <submittedName>
        <fullName evidence="6">Bile acid:sodium symporter family protein</fullName>
    </submittedName>
</protein>
<organism evidence="6 7">
    <name type="scientific">Algivirga pacifica</name>
    <dbReference type="NCBI Taxonomy" id="1162670"/>
    <lineage>
        <taxon>Bacteria</taxon>
        <taxon>Pseudomonadati</taxon>
        <taxon>Bacteroidota</taxon>
        <taxon>Cytophagia</taxon>
        <taxon>Cytophagales</taxon>
        <taxon>Flammeovirgaceae</taxon>
        <taxon>Algivirga</taxon>
    </lineage>
</organism>
<feature type="transmembrane region" description="Helical" evidence="5">
    <location>
        <begin position="78"/>
        <end position="98"/>
    </location>
</feature>
<keyword evidence="4 5" id="KW-0472">Membrane</keyword>
<feature type="transmembrane region" description="Helical" evidence="5">
    <location>
        <begin position="20"/>
        <end position="40"/>
    </location>
</feature>
<feature type="transmembrane region" description="Helical" evidence="5">
    <location>
        <begin position="196"/>
        <end position="214"/>
    </location>
</feature>
<dbReference type="Proteomes" id="UP001500298">
    <property type="component" value="Unassembled WGS sequence"/>
</dbReference>
<name>A0ABP9DH62_9BACT</name>
<evidence type="ECO:0000256" key="3">
    <source>
        <dbReference type="ARBA" id="ARBA00022989"/>
    </source>
</evidence>
<reference evidence="7" key="1">
    <citation type="journal article" date="2019" name="Int. J. Syst. Evol. Microbiol.">
        <title>The Global Catalogue of Microorganisms (GCM) 10K type strain sequencing project: providing services to taxonomists for standard genome sequencing and annotation.</title>
        <authorList>
            <consortium name="The Broad Institute Genomics Platform"/>
            <consortium name="The Broad Institute Genome Sequencing Center for Infectious Disease"/>
            <person name="Wu L."/>
            <person name="Ma J."/>
        </authorList>
    </citation>
    <scope>NUCLEOTIDE SEQUENCE [LARGE SCALE GENOMIC DNA]</scope>
    <source>
        <strain evidence="7">JCM 18326</strain>
    </source>
</reference>
<dbReference type="InterPro" id="IPR002657">
    <property type="entry name" value="BilAc:Na_symport/Acr3"/>
</dbReference>
<proteinExistence type="predicted"/>
<sequence>MLESLKALDTLRINFSNDGVFLVNTILAFIMFGVALEIKPNHFKTLIKNPKAMITGIASQFLLLPFITFLLIMAFNSYITPSIALGMLLVASCPGGNVSNFMTNLAKGNTALSVGLTSVASIGAIALTPLNFAFWGELYNGFISSQTSDLIRPLSIDVVQVFKTIILILGIPLFAGLLISDRLPKLTEKIIKPIKTASVVIFLAIVVIGFSKNIDLFLNHIHYVFIIVLIHNAVSLLTGYGVSRYMGLETKDRRTVTIETGIQNSGLGLALLFNPAVFPDYLPIGGMMFITGWWGIWHIISGLTVAGLWSKLSPIKEKVAA</sequence>
<comment type="subcellular location">
    <subcellularLocation>
        <location evidence="1">Membrane</location>
        <topology evidence="1">Multi-pass membrane protein</topology>
    </subcellularLocation>
</comment>
<evidence type="ECO:0000256" key="4">
    <source>
        <dbReference type="ARBA" id="ARBA00023136"/>
    </source>
</evidence>
<feature type="transmembrane region" description="Helical" evidence="5">
    <location>
        <begin position="52"/>
        <end position="72"/>
    </location>
</feature>
<evidence type="ECO:0000256" key="5">
    <source>
        <dbReference type="SAM" id="Phobius"/>
    </source>
</evidence>
<feature type="transmembrane region" description="Helical" evidence="5">
    <location>
        <begin position="220"/>
        <end position="240"/>
    </location>
</feature>
<dbReference type="EMBL" id="BAABJX010000033">
    <property type="protein sequence ID" value="GAA4836891.1"/>
    <property type="molecule type" value="Genomic_DNA"/>
</dbReference>
<evidence type="ECO:0000256" key="1">
    <source>
        <dbReference type="ARBA" id="ARBA00004141"/>
    </source>
</evidence>
<dbReference type="Gene3D" id="1.20.1530.20">
    <property type="match status" value="1"/>
</dbReference>
<evidence type="ECO:0000256" key="2">
    <source>
        <dbReference type="ARBA" id="ARBA00022692"/>
    </source>
</evidence>
<keyword evidence="2 5" id="KW-0812">Transmembrane</keyword>
<dbReference type="InterPro" id="IPR004710">
    <property type="entry name" value="Bilac:Na_transpt"/>
</dbReference>
<comment type="caution">
    <text evidence="6">The sequence shown here is derived from an EMBL/GenBank/DDBJ whole genome shotgun (WGS) entry which is preliminary data.</text>
</comment>
<feature type="transmembrane region" description="Helical" evidence="5">
    <location>
        <begin position="110"/>
        <end position="134"/>
    </location>
</feature>
<accession>A0ABP9DH62</accession>
<evidence type="ECO:0000313" key="7">
    <source>
        <dbReference type="Proteomes" id="UP001500298"/>
    </source>
</evidence>
<feature type="transmembrane region" description="Helical" evidence="5">
    <location>
        <begin position="154"/>
        <end position="175"/>
    </location>
</feature>
<dbReference type="PANTHER" id="PTHR10361">
    <property type="entry name" value="SODIUM-BILE ACID COTRANSPORTER"/>
    <property type="match status" value="1"/>
</dbReference>
<feature type="transmembrane region" description="Helical" evidence="5">
    <location>
        <begin position="284"/>
        <end position="309"/>
    </location>
</feature>
<dbReference type="InterPro" id="IPR038770">
    <property type="entry name" value="Na+/solute_symporter_sf"/>
</dbReference>
<dbReference type="RefSeq" id="WP_345371854.1">
    <property type="nucleotide sequence ID" value="NZ_BAABJX010000033.1"/>
</dbReference>
<evidence type="ECO:0000313" key="6">
    <source>
        <dbReference type="EMBL" id="GAA4836891.1"/>
    </source>
</evidence>
<dbReference type="PANTHER" id="PTHR10361:SF28">
    <property type="entry name" value="P3 PROTEIN-RELATED"/>
    <property type="match status" value="1"/>
</dbReference>
<keyword evidence="7" id="KW-1185">Reference proteome</keyword>
<feature type="transmembrane region" description="Helical" evidence="5">
    <location>
        <begin position="261"/>
        <end position="278"/>
    </location>
</feature>
<dbReference type="Pfam" id="PF01758">
    <property type="entry name" value="SBF"/>
    <property type="match status" value="1"/>
</dbReference>
<keyword evidence="3 5" id="KW-1133">Transmembrane helix</keyword>
<gene>
    <name evidence="6" type="ORF">GCM10023331_22630</name>
</gene>